<evidence type="ECO:0008006" key="5">
    <source>
        <dbReference type="Google" id="ProtNLM"/>
    </source>
</evidence>
<dbReference type="EMBL" id="JAACJP010000007">
    <property type="protein sequence ID" value="KAF5383224.1"/>
    <property type="molecule type" value="Genomic_DNA"/>
</dbReference>
<sequence length="272" mass="30849">MIARFVSVDFDPASAIQHMALTERNRIPQESIASIRWIKPIERRSPEQKTAHLSIKLYDHRVANDLAVRGLYILGEWINVEKDRKEPIRCYKCHGWDHVAATCVKSRSFCGRCGDIEHATTECTSNDLYCLPCGRKGHISGDRQHCPAFKAKRDELNARHPENSMPYFPMEEPWTHSVVSRPRPPRTVDYVPQINTHQPTSQRQRKQKERELPVSREVSLVPSTRHPSSSPTPFSRESSLAPPATGPNATQCTDKAPTVEPHYRGSIPTGSQ</sequence>
<accession>A0A8H5HHB3</accession>
<dbReference type="Gene3D" id="4.10.60.10">
    <property type="entry name" value="Zinc finger, CCHC-type"/>
    <property type="match status" value="1"/>
</dbReference>
<evidence type="ECO:0000313" key="3">
    <source>
        <dbReference type="EMBL" id="KAF5383224.1"/>
    </source>
</evidence>
<evidence type="ECO:0000313" key="4">
    <source>
        <dbReference type="Proteomes" id="UP000565441"/>
    </source>
</evidence>
<gene>
    <name evidence="3" type="ORF">D9615_004785</name>
</gene>
<protein>
    <recommendedName>
        <fullName evidence="5">Gag-like protein</fullName>
    </recommendedName>
</protein>
<feature type="compositionally biased region" description="Polar residues" evidence="2">
    <location>
        <begin position="193"/>
        <end position="202"/>
    </location>
</feature>
<feature type="region of interest" description="Disordered" evidence="2">
    <location>
        <begin position="175"/>
        <end position="272"/>
    </location>
</feature>
<evidence type="ECO:0000256" key="1">
    <source>
        <dbReference type="ARBA" id="ARBA00022664"/>
    </source>
</evidence>
<evidence type="ECO:0000256" key="2">
    <source>
        <dbReference type="SAM" id="MobiDB-lite"/>
    </source>
</evidence>
<keyword evidence="1" id="KW-0507">mRNA processing</keyword>
<dbReference type="GO" id="GO:0003676">
    <property type="term" value="F:nucleic acid binding"/>
    <property type="evidence" value="ECO:0007669"/>
    <property type="project" value="InterPro"/>
</dbReference>
<keyword evidence="4" id="KW-1185">Reference proteome</keyword>
<dbReference type="Proteomes" id="UP000565441">
    <property type="component" value="Unassembled WGS sequence"/>
</dbReference>
<dbReference type="GO" id="GO:0006397">
    <property type="term" value="P:mRNA processing"/>
    <property type="evidence" value="ECO:0007669"/>
    <property type="project" value="UniProtKB-KW"/>
</dbReference>
<dbReference type="OrthoDB" id="4230923at2759"/>
<reference evidence="3 4" key="1">
    <citation type="journal article" date="2020" name="ISME J.">
        <title>Uncovering the hidden diversity of litter-decomposition mechanisms in mushroom-forming fungi.</title>
        <authorList>
            <person name="Floudas D."/>
            <person name="Bentzer J."/>
            <person name="Ahren D."/>
            <person name="Johansson T."/>
            <person name="Persson P."/>
            <person name="Tunlid A."/>
        </authorList>
    </citation>
    <scope>NUCLEOTIDE SEQUENCE [LARGE SCALE GENOMIC DNA]</scope>
    <source>
        <strain evidence="3 4">CBS 661.87</strain>
    </source>
</reference>
<feature type="compositionally biased region" description="Low complexity" evidence="2">
    <location>
        <begin position="222"/>
        <end position="239"/>
    </location>
</feature>
<dbReference type="GO" id="GO:0008270">
    <property type="term" value="F:zinc ion binding"/>
    <property type="evidence" value="ECO:0007669"/>
    <property type="project" value="InterPro"/>
</dbReference>
<dbReference type="AlphaFoldDB" id="A0A8H5HHB3"/>
<dbReference type="SUPFAM" id="SSF57756">
    <property type="entry name" value="Retrovirus zinc finger-like domains"/>
    <property type="match status" value="1"/>
</dbReference>
<dbReference type="InterPro" id="IPR036875">
    <property type="entry name" value="Znf_CCHC_sf"/>
</dbReference>
<name>A0A8H5HHB3_9AGAR</name>
<proteinExistence type="predicted"/>
<organism evidence="3 4">
    <name type="scientific">Tricholomella constricta</name>
    <dbReference type="NCBI Taxonomy" id="117010"/>
    <lineage>
        <taxon>Eukaryota</taxon>
        <taxon>Fungi</taxon>
        <taxon>Dikarya</taxon>
        <taxon>Basidiomycota</taxon>
        <taxon>Agaricomycotina</taxon>
        <taxon>Agaricomycetes</taxon>
        <taxon>Agaricomycetidae</taxon>
        <taxon>Agaricales</taxon>
        <taxon>Tricholomatineae</taxon>
        <taxon>Lyophyllaceae</taxon>
        <taxon>Tricholomella</taxon>
    </lineage>
</organism>
<comment type="caution">
    <text evidence="3">The sequence shown here is derived from an EMBL/GenBank/DDBJ whole genome shotgun (WGS) entry which is preliminary data.</text>
</comment>